<dbReference type="InterPro" id="IPR002925">
    <property type="entry name" value="Dienelactn_hydro"/>
</dbReference>
<reference evidence="2" key="1">
    <citation type="submission" date="2023-10" db="EMBL/GenBank/DDBJ databases">
        <authorList>
            <person name="Chen Y."/>
            <person name="Shah S."/>
            <person name="Dougan E. K."/>
            <person name="Thang M."/>
            <person name="Chan C."/>
        </authorList>
    </citation>
    <scope>NUCLEOTIDE SEQUENCE [LARGE SCALE GENOMIC DNA]</scope>
</reference>
<name>A0ABN9Q5I5_9DINO</name>
<feature type="domain" description="Dienelactone hydrolase" evidence="1">
    <location>
        <begin position="46"/>
        <end position="272"/>
    </location>
</feature>
<dbReference type="PANTHER" id="PTHR22946">
    <property type="entry name" value="DIENELACTONE HYDROLASE DOMAIN-CONTAINING PROTEIN-RELATED"/>
    <property type="match status" value="1"/>
</dbReference>
<dbReference type="Pfam" id="PF01738">
    <property type="entry name" value="DLH"/>
    <property type="match status" value="1"/>
</dbReference>
<dbReference type="InterPro" id="IPR029058">
    <property type="entry name" value="AB_hydrolase_fold"/>
</dbReference>
<gene>
    <name evidence="2" type="ORF">PCOR1329_LOCUS7990</name>
</gene>
<sequence>MAFLGKEVTSCPETGCDSAAPLHRARLTVQWESVEYEGVICYQPGVCRPLVLVLPNVEGMNSFDEGQAEFLAKLGYVGLAVDLYGPYFPEEHRHFLTAQSGPDVMRQAFDTMNYWTANIAKLRAVLAEWLQIGRHQPSVDPDACAAIGYCFGGLCCIEMVRAGLPIRGAVSFHGVLEPRVFSPPGRPIAMNHIPLSSHTRGAKILLEHGEDDHLVSFQSLAALQTEMDGAGVDLRIHHHKGVGHGFAIQPGRYFHPEADKHSTLHMLEFLRELISRGWAPRRRDECCWHQSEVSEEEKWGGTDSNSTSDQLESDRCSSLNCRCSSISPKPSIITLFASDPALFLEGRAISVIVHSASKHLVWTYTGWGLCRSLL</sequence>
<comment type="caution">
    <text evidence="2">The sequence shown here is derived from an EMBL/GenBank/DDBJ whole genome shotgun (WGS) entry which is preliminary data.</text>
</comment>
<accession>A0ABN9Q5I5</accession>
<dbReference type="InterPro" id="IPR050261">
    <property type="entry name" value="FrsA_esterase"/>
</dbReference>
<evidence type="ECO:0000259" key="1">
    <source>
        <dbReference type="Pfam" id="PF01738"/>
    </source>
</evidence>
<dbReference type="PANTHER" id="PTHR22946:SF0">
    <property type="entry name" value="DIENELACTONE HYDROLASE DOMAIN-CONTAINING PROTEIN"/>
    <property type="match status" value="1"/>
</dbReference>
<evidence type="ECO:0000313" key="3">
    <source>
        <dbReference type="Proteomes" id="UP001189429"/>
    </source>
</evidence>
<dbReference type="Gene3D" id="3.40.50.1820">
    <property type="entry name" value="alpha/beta hydrolase"/>
    <property type="match status" value="1"/>
</dbReference>
<evidence type="ECO:0000313" key="2">
    <source>
        <dbReference type="EMBL" id="CAK0799594.1"/>
    </source>
</evidence>
<organism evidence="2 3">
    <name type="scientific">Prorocentrum cordatum</name>
    <dbReference type="NCBI Taxonomy" id="2364126"/>
    <lineage>
        <taxon>Eukaryota</taxon>
        <taxon>Sar</taxon>
        <taxon>Alveolata</taxon>
        <taxon>Dinophyceae</taxon>
        <taxon>Prorocentrales</taxon>
        <taxon>Prorocentraceae</taxon>
        <taxon>Prorocentrum</taxon>
    </lineage>
</organism>
<dbReference type="Proteomes" id="UP001189429">
    <property type="component" value="Unassembled WGS sequence"/>
</dbReference>
<dbReference type="EMBL" id="CAUYUJ010002184">
    <property type="protein sequence ID" value="CAK0799594.1"/>
    <property type="molecule type" value="Genomic_DNA"/>
</dbReference>
<protein>
    <recommendedName>
        <fullName evidence="1">Dienelactone hydrolase domain-containing protein</fullName>
    </recommendedName>
</protein>
<keyword evidence="3" id="KW-1185">Reference proteome</keyword>
<proteinExistence type="predicted"/>
<dbReference type="SUPFAM" id="SSF53474">
    <property type="entry name" value="alpha/beta-Hydrolases"/>
    <property type="match status" value="1"/>
</dbReference>